<feature type="compositionally biased region" description="Low complexity" evidence="12">
    <location>
        <begin position="794"/>
        <end position="810"/>
    </location>
</feature>
<keyword evidence="7 11" id="KW-0560">Oxidoreductase</keyword>
<dbReference type="CDD" id="cd01679">
    <property type="entry name" value="RNR_I"/>
    <property type="match status" value="1"/>
</dbReference>
<organism evidence="14 15">
    <name type="scientific">Rhodotorula taiwanensis</name>
    <dbReference type="NCBI Taxonomy" id="741276"/>
    <lineage>
        <taxon>Eukaryota</taxon>
        <taxon>Fungi</taxon>
        <taxon>Dikarya</taxon>
        <taxon>Basidiomycota</taxon>
        <taxon>Pucciniomycotina</taxon>
        <taxon>Microbotryomycetes</taxon>
        <taxon>Sporidiobolales</taxon>
        <taxon>Sporidiobolaceae</taxon>
        <taxon>Rhodotorula</taxon>
    </lineage>
</organism>
<dbReference type="PANTHER" id="PTHR11573:SF6">
    <property type="entry name" value="RIBONUCLEOSIDE-DIPHOSPHATE REDUCTASE LARGE SUBUNIT"/>
    <property type="match status" value="1"/>
</dbReference>
<dbReference type="PROSITE" id="PS51161">
    <property type="entry name" value="ATP_CONE"/>
    <property type="match status" value="1"/>
</dbReference>
<dbReference type="Pfam" id="PF00317">
    <property type="entry name" value="Ribonuc_red_lgN"/>
    <property type="match status" value="1"/>
</dbReference>
<dbReference type="EC" id="1.17.4.1" evidence="3 11"/>
<dbReference type="GO" id="GO:0009263">
    <property type="term" value="P:deoxyribonucleotide biosynthetic process"/>
    <property type="evidence" value="ECO:0007669"/>
    <property type="project" value="UniProtKB-KW"/>
</dbReference>
<dbReference type="UniPathway" id="UPA00326"/>
<comment type="caution">
    <text evidence="14">The sequence shown here is derived from an EMBL/GenBank/DDBJ whole genome shotgun (WGS) entry which is preliminary data.</text>
</comment>
<keyword evidence="8 11" id="KW-0215">Deoxyribonucleotide synthesis</keyword>
<comment type="subunit">
    <text evidence="2">Heterodimer of a large and a small subunit.</text>
</comment>
<dbReference type="EMBL" id="PJQD01000020">
    <property type="protein sequence ID" value="POY74940.1"/>
    <property type="molecule type" value="Genomic_DNA"/>
</dbReference>
<dbReference type="Proteomes" id="UP000237144">
    <property type="component" value="Unassembled WGS sequence"/>
</dbReference>
<comment type="function">
    <text evidence="9 11">Provides the precursors necessary for DNA synthesis. Catalyzes the biosynthesis of deoxyribonucleotides from the corresponding ribonucleotides.</text>
</comment>
<dbReference type="PROSITE" id="PS00089">
    <property type="entry name" value="RIBORED_LARGE"/>
    <property type="match status" value="1"/>
</dbReference>
<dbReference type="FunFam" id="3.20.70.20:FF:000010">
    <property type="entry name" value="Ribonucleoside-diphosphate reductase"/>
    <property type="match status" value="1"/>
</dbReference>
<dbReference type="STRING" id="741276.A0A2S5BDU5"/>
<proteinExistence type="inferred from homology"/>
<dbReference type="InterPro" id="IPR013509">
    <property type="entry name" value="RNR_lsu_N"/>
</dbReference>
<dbReference type="GO" id="GO:0005524">
    <property type="term" value="F:ATP binding"/>
    <property type="evidence" value="ECO:0007669"/>
    <property type="project" value="UniProtKB-UniRule"/>
</dbReference>
<feature type="region of interest" description="Disordered" evidence="12">
    <location>
        <begin position="770"/>
        <end position="827"/>
    </location>
</feature>
<dbReference type="OrthoDB" id="3000483at2759"/>
<evidence type="ECO:0000313" key="14">
    <source>
        <dbReference type="EMBL" id="POY74940.1"/>
    </source>
</evidence>
<dbReference type="GO" id="GO:0005971">
    <property type="term" value="C:ribonucleoside-diphosphate reductase complex"/>
    <property type="evidence" value="ECO:0007669"/>
    <property type="project" value="TreeGrafter"/>
</dbReference>
<dbReference type="InterPro" id="IPR000788">
    <property type="entry name" value="RNR_lg_C"/>
</dbReference>
<keyword evidence="4" id="KW-0021">Allosteric enzyme</keyword>
<protein>
    <recommendedName>
        <fullName evidence="3 11">Ribonucleoside-diphosphate reductase</fullName>
        <ecNumber evidence="3 11">1.17.4.1</ecNumber>
    </recommendedName>
</protein>
<evidence type="ECO:0000256" key="9">
    <source>
        <dbReference type="ARBA" id="ARBA00024942"/>
    </source>
</evidence>
<evidence type="ECO:0000256" key="8">
    <source>
        <dbReference type="ARBA" id="ARBA00023116"/>
    </source>
</evidence>
<name>A0A2S5BDU5_9BASI</name>
<dbReference type="Pfam" id="PF02867">
    <property type="entry name" value="Ribonuc_red_lgC"/>
    <property type="match status" value="1"/>
</dbReference>
<dbReference type="GO" id="GO:0004748">
    <property type="term" value="F:ribonucleoside-diphosphate reductase activity, thioredoxin disulfide as acceptor"/>
    <property type="evidence" value="ECO:0007669"/>
    <property type="project" value="UniProtKB-EC"/>
</dbReference>
<gene>
    <name evidence="14" type="ORF">BMF94_1916</name>
</gene>
<dbReference type="SUPFAM" id="SSF51998">
    <property type="entry name" value="PFL-like glycyl radical enzymes"/>
    <property type="match status" value="1"/>
</dbReference>
<comment type="similarity">
    <text evidence="1 11">Belongs to the ribonucleoside diphosphate reductase large chain family.</text>
</comment>
<dbReference type="SUPFAM" id="SSF48168">
    <property type="entry name" value="R1 subunit of ribonucleotide reductase, N-terminal domain"/>
    <property type="match status" value="1"/>
</dbReference>
<dbReference type="Gene3D" id="3.20.70.20">
    <property type="match status" value="1"/>
</dbReference>
<dbReference type="AlphaFoldDB" id="A0A2S5BDU5"/>
<evidence type="ECO:0000256" key="1">
    <source>
        <dbReference type="ARBA" id="ARBA00010406"/>
    </source>
</evidence>
<dbReference type="InterPro" id="IPR005144">
    <property type="entry name" value="ATP-cone_dom"/>
</dbReference>
<sequence length="857" mass="95186">MNHVEPIEITKRVINGVYNGVTTVELDNLAAETAAYMTTRHPDYAVLAARIAISNLHKETKKTFSHVVADLYNYVNPKNGRPSSMISKETYDVIMANSDRLNSAVIYDRDFSYNYFGFKTLERSYLLRIDGKVAERPQHMIMRVAVGIHGSDIDRAVETYNLMSERYFTHASPTLFNAGTPHPQLSSCFLVTMQDDSIEGIYDTLKTCALISKTAGGIGLSIHNIRATGSYIAGTNGYSNGIVPMLRVFNNTARYVDQGGNKRPGAFAIYLEPWHADIFDFLDLRKNHGKEEVRARDLFFALWIPDLFMERVEQNAEWPLFCPAEAPGLHEVYGDEFRALFEKYEKEGRAKRTMSAQKLWYAILEAQVETGNPFMLYKDAANEKSNQKNLGTIKSSNLCTEIIEYSAPDDAVCNLASIALPSFIKNGEYDFQKLHDVVKVVAYNLNRIIDVNYYPVKEAERSNMRHRPIGIGVQGLADAFMALRLPFDSPEARQLNLQIFETIYHAAIESSCDMARDYAAAHPGESGSYPSYLEKNGSPASHGLLQYDLWNVTPTDLWDWATLKEKIARHGLRNSLVTAPMPTASTSQILGFNEAFEPYTSNIYTRRVLAGEFQVVNPWLLRDLVDHGLWDDAMKNTIIAHNGSIQNVAGIPDELKRIYKTVWEISQKVIIDLSADRGAFIDQSQSLNIHLSSPTMAQLTSMHFYGWKKGLKTGMYYLRTRAAVGAIKFTVDAATLNTAKTANAKAAAVTAASKPSPIRDITNGLARTTISPATAKKSPVSPPTPVVPSPAPAPLAASSTVSSTAAPIPAVDSAPSTEGEEEISYEEAVRRREQRELEEAKLLCSLENKEACVMCSG</sequence>
<keyword evidence="5 10" id="KW-0547">Nucleotide-binding</keyword>
<evidence type="ECO:0000256" key="3">
    <source>
        <dbReference type="ARBA" id="ARBA00012274"/>
    </source>
</evidence>
<evidence type="ECO:0000259" key="13">
    <source>
        <dbReference type="PROSITE" id="PS51161"/>
    </source>
</evidence>
<evidence type="ECO:0000256" key="7">
    <source>
        <dbReference type="ARBA" id="ARBA00023002"/>
    </source>
</evidence>
<evidence type="ECO:0000313" key="15">
    <source>
        <dbReference type="Proteomes" id="UP000237144"/>
    </source>
</evidence>
<evidence type="ECO:0000256" key="12">
    <source>
        <dbReference type="SAM" id="MobiDB-lite"/>
    </source>
</evidence>
<dbReference type="InterPro" id="IPR039718">
    <property type="entry name" value="Rrm1"/>
</dbReference>
<feature type="compositionally biased region" description="Pro residues" evidence="12">
    <location>
        <begin position="780"/>
        <end position="793"/>
    </location>
</feature>
<keyword evidence="15" id="KW-1185">Reference proteome</keyword>
<evidence type="ECO:0000256" key="5">
    <source>
        <dbReference type="ARBA" id="ARBA00022741"/>
    </source>
</evidence>
<dbReference type="InterPro" id="IPR008926">
    <property type="entry name" value="RNR_R1-su_N"/>
</dbReference>
<keyword evidence="6 10" id="KW-0067">ATP-binding</keyword>
<reference evidence="14 15" key="1">
    <citation type="journal article" date="2018" name="Front. Microbiol.">
        <title>Prospects for Fungal Bioremediation of Acidic Radioactive Waste Sites: Characterization and Genome Sequence of Rhodotorula taiwanensis MD1149.</title>
        <authorList>
            <person name="Tkavc R."/>
            <person name="Matrosova V.Y."/>
            <person name="Grichenko O.E."/>
            <person name="Gostincar C."/>
            <person name="Volpe R.P."/>
            <person name="Klimenkova P."/>
            <person name="Gaidamakova E.K."/>
            <person name="Zhou C.E."/>
            <person name="Stewart B.J."/>
            <person name="Lyman M.G."/>
            <person name="Malfatti S.A."/>
            <person name="Rubinfeld B."/>
            <person name="Courtot M."/>
            <person name="Singh J."/>
            <person name="Dalgard C.L."/>
            <person name="Hamilton T."/>
            <person name="Frey K.G."/>
            <person name="Gunde-Cimerman N."/>
            <person name="Dugan L."/>
            <person name="Daly M.J."/>
        </authorList>
    </citation>
    <scope>NUCLEOTIDE SEQUENCE [LARGE SCALE GENOMIC DNA]</scope>
    <source>
        <strain evidence="14 15">MD1149</strain>
    </source>
</reference>
<evidence type="ECO:0000256" key="6">
    <source>
        <dbReference type="ARBA" id="ARBA00022840"/>
    </source>
</evidence>
<feature type="domain" description="ATP-cone" evidence="13">
    <location>
        <begin position="1"/>
        <end position="62"/>
    </location>
</feature>
<accession>A0A2S5BDU5</accession>
<dbReference type="NCBIfam" id="TIGR02506">
    <property type="entry name" value="NrdE_NrdA"/>
    <property type="match status" value="1"/>
</dbReference>
<dbReference type="PANTHER" id="PTHR11573">
    <property type="entry name" value="RIBONUCLEOSIDE-DIPHOSPHATE REDUCTASE LARGE CHAIN"/>
    <property type="match status" value="1"/>
</dbReference>
<evidence type="ECO:0000256" key="10">
    <source>
        <dbReference type="PROSITE-ProRule" id="PRU00492"/>
    </source>
</evidence>
<evidence type="ECO:0000256" key="2">
    <source>
        <dbReference type="ARBA" id="ARBA00011771"/>
    </source>
</evidence>
<comment type="catalytic activity">
    <reaction evidence="11">
        <text>a 2'-deoxyribonucleoside 5'-diphosphate + [thioredoxin]-disulfide + H2O = a ribonucleoside 5'-diphosphate + [thioredoxin]-dithiol</text>
        <dbReference type="Rhea" id="RHEA:23252"/>
        <dbReference type="Rhea" id="RHEA-COMP:10698"/>
        <dbReference type="Rhea" id="RHEA-COMP:10700"/>
        <dbReference type="ChEBI" id="CHEBI:15377"/>
        <dbReference type="ChEBI" id="CHEBI:29950"/>
        <dbReference type="ChEBI" id="CHEBI:50058"/>
        <dbReference type="ChEBI" id="CHEBI:57930"/>
        <dbReference type="ChEBI" id="CHEBI:73316"/>
        <dbReference type="EC" id="1.17.4.1"/>
    </reaction>
</comment>
<evidence type="ECO:0000256" key="11">
    <source>
        <dbReference type="RuleBase" id="RU003410"/>
    </source>
</evidence>
<dbReference type="InterPro" id="IPR013346">
    <property type="entry name" value="NrdE_NrdA_C"/>
</dbReference>
<dbReference type="PRINTS" id="PR01183">
    <property type="entry name" value="RIBORDTASEM1"/>
</dbReference>
<evidence type="ECO:0000256" key="4">
    <source>
        <dbReference type="ARBA" id="ARBA00022533"/>
    </source>
</evidence>